<reference evidence="1 2" key="1">
    <citation type="journal article" date="2015" name="Genome Biol. Evol.">
        <title>The genome of winter moth (Operophtera brumata) provides a genomic perspective on sexual dimorphism and phenology.</title>
        <authorList>
            <person name="Derks M.F."/>
            <person name="Smit S."/>
            <person name="Salis L."/>
            <person name="Schijlen E."/>
            <person name="Bossers A."/>
            <person name="Mateman C."/>
            <person name="Pijl A.S."/>
            <person name="de Ridder D."/>
            <person name="Groenen M.A."/>
            <person name="Visser M.E."/>
            <person name="Megens H.J."/>
        </authorList>
    </citation>
    <scope>NUCLEOTIDE SEQUENCE [LARGE SCALE GENOMIC DNA]</scope>
    <source>
        <strain evidence="1">WM2013NL</strain>
        <tissue evidence="1">Head and thorax</tissue>
    </source>
</reference>
<name>A0A0L7LDP4_OPEBR</name>
<evidence type="ECO:0000313" key="2">
    <source>
        <dbReference type="Proteomes" id="UP000037510"/>
    </source>
</evidence>
<organism evidence="1 2">
    <name type="scientific">Operophtera brumata</name>
    <name type="common">Winter moth</name>
    <name type="synonym">Phalaena brumata</name>
    <dbReference type="NCBI Taxonomy" id="104452"/>
    <lineage>
        <taxon>Eukaryota</taxon>
        <taxon>Metazoa</taxon>
        <taxon>Ecdysozoa</taxon>
        <taxon>Arthropoda</taxon>
        <taxon>Hexapoda</taxon>
        <taxon>Insecta</taxon>
        <taxon>Pterygota</taxon>
        <taxon>Neoptera</taxon>
        <taxon>Endopterygota</taxon>
        <taxon>Lepidoptera</taxon>
        <taxon>Glossata</taxon>
        <taxon>Ditrysia</taxon>
        <taxon>Geometroidea</taxon>
        <taxon>Geometridae</taxon>
        <taxon>Larentiinae</taxon>
        <taxon>Operophtera</taxon>
    </lineage>
</organism>
<proteinExistence type="predicted"/>
<keyword evidence="2" id="KW-1185">Reference proteome</keyword>
<dbReference type="AlphaFoldDB" id="A0A0L7LDP4"/>
<dbReference type="EMBL" id="JTDY01001565">
    <property type="protein sequence ID" value="KOB73519.1"/>
    <property type="molecule type" value="Genomic_DNA"/>
</dbReference>
<dbReference type="Proteomes" id="UP000037510">
    <property type="component" value="Unassembled WGS sequence"/>
</dbReference>
<accession>A0A0L7LDP4</accession>
<gene>
    <name evidence="1" type="ORF">OBRU01_10474</name>
</gene>
<evidence type="ECO:0000313" key="1">
    <source>
        <dbReference type="EMBL" id="KOB73519.1"/>
    </source>
</evidence>
<sequence>MLSWSVTRSVRQNVNVNVCCVARHGVCRELTTDVSLGLQLDASTVRSERMTPCRFSTAHIKVM</sequence>
<protein>
    <submittedName>
        <fullName evidence="1">Crumbs</fullName>
    </submittedName>
</protein>
<comment type="caution">
    <text evidence="1">The sequence shown here is derived from an EMBL/GenBank/DDBJ whole genome shotgun (WGS) entry which is preliminary data.</text>
</comment>